<dbReference type="InterPro" id="IPR002636">
    <property type="entry name" value="DUF29"/>
</dbReference>
<dbReference type="OrthoDB" id="427796at2"/>
<dbReference type="AlphaFoldDB" id="A0A401IGN4"/>
<dbReference type="PANTHER" id="PTHR34235:SF3">
    <property type="entry name" value="SLR1203 PROTEIN"/>
    <property type="match status" value="1"/>
</dbReference>
<evidence type="ECO:0000313" key="2">
    <source>
        <dbReference type="Proteomes" id="UP000287247"/>
    </source>
</evidence>
<dbReference type="Proteomes" id="UP000287247">
    <property type="component" value="Unassembled WGS sequence"/>
</dbReference>
<keyword evidence="2" id="KW-1185">Reference proteome</keyword>
<comment type="caution">
    <text evidence="1">The sequence shown here is derived from an EMBL/GenBank/DDBJ whole genome shotgun (WGS) entry which is preliminary data.</text>
</comment>
<dbReference type="PANTHER" id="PTHR34235">
    <property type="entry name" value="SLR1203 PROTEIN-RELATED"/>
    <property type="match status" value="1"/>
</dbReference>
<sequence length="141" mass="16573">MILPTRLSNTSLYETDYYGWLETTIEKLRSRQFSVLDLENLIEELESMGRTDLRMANSLIKQIIIHRLKLDNLPDIDPRKHWQKEINNFQEQLEDLLSSSLSAKIDLDKLYNRAKKDILVDYLIDLPQCCPYSLADLLDSQ</sequence>
<gene>
    <name evidence="1" type="ORF">AsFPU1_1844</name>
</gene>
<dbReference type="EMBL" id="BDQK01000008">
    <property type="protein sequence ID" value="GBF80443.1"/>
    <property type="molecule type" value="Genomic_DNA"/>
</dbReference>
<proteinExistence type="predicted"/>
<name>A0A401IGN4_APHSA</name>
<organism evidence="1 2">
    <name type="scientific">Aphanothece sacrum FPU1</name>
    <dbReference type="NCBI Taxonomy" id="1920663"/>
    <lineage>
        <taxon>Bacteria</taxon>
        <taxon>Bacillati</taxon>
        <taxon>Cyanobacteriota</taxon>
        <taxon>Cyanophyceae</taxon>
        <taxon>Oscillatoriophycideae</taxon>
        <taxon>Chroococcales</taxon>
        <taxon>Aphanothecaceae</taxon>
        <taxon>Aphanothece</taxon>
    </lineage>
</organism>
<protein>
    <recommendedName>
        <fullName evidence="3">DUF29 domain-containing protein</fullName>
    </recommendedName>
</protein>
<accession>A0A401IGN4</accession>
<dbReference type="Pfam" id="PF01724">
    <property type="entry name" value="DUF29"/>
    <property type="match status" value="1"/>
</dbReference>
<dbReference type="RefSeq" id="WP_124975387.1">
    <property type="nucleotide sequence ID" value="NZ_BDQK01000008.1"/>
</dbReference>
<evidence type="ECO:0000313" key="1">
    <source>
        <dbReference type="EMBL" id="GBF80443.1"/>
    </source>
</evidence>
<evidence type="ECO:0008006" key="3">
    <source>
        <dbReference type="Google" id="ProtNLM"/>
    </source>
</evidence>
<dbReference type="Gene3D" id="1.20.1220.20">
    <property type="entry name" value="Uncharcterised protein PF01724"/>
    <property type="match status" value="1"/>
</dbReference>
<reference evidence="2" key="1">
    <citation type="submission" date="2017-05" db="EMBL/GenBank/DDBJ databases">
        <title>Physiological properties and genetic analysis related to exopolysaccharide production of fresh-water unicellular cyanobacterium Aphanothece sacrum, Suizenji Nori, that has been cultured as a food source in Japan.</title>
        <authorList>
            <person name="Kanesaki Y."/>
            <person name="Yoshikawa S."/>
            <person name="Ohki K."/>
        </authorList>
    </citation>
    <scope>NUCLEOTIDE SEQUENCE [LARGE SCALE GENOMIC DNA]</scope>
    <source>
        <strain evidence="2">FPU1</strain>
    </source>
</reference>